<organism evidence="1">
    <name type="scientific">Limosilactobacillus reuteri</name>
    <name type="common">Lactobacillus reuteri</name>
    <dbReference type="NCBI Taxonomy" id="1598"/>
    <lineage>
        <taxon>Bacteria</taxon>
        <taxon>Bacillati</taxon>
        <taxon>Bacillota</taxon>
        <taxon>Bacilli</taxon>
        <taxon>Lactobacillales</taxon>
        <taxon>Lactobacillaceae</taxon>
        <taxon>Limosilactobacillus</taxon>
    </lineage>
</organism>
<proteinExistence type="predicted"/>
<sequence>MGHWFLIVIIVPNGLVKQLMHCVKVAIKKALKHLIDELLG</sequence>
<dbReference type="RefSeq" id="WP_263850983.1">
    <property type="nucleotide sequence ID" value="NZ_CP030090.1"/>
</dbReference>
<gene>
    <name evidence="1" type="ORF">LRLP16767_LRLP167_00069</name>
</gene>
<dbReference type="EMBL" id="LN887696">
    <property type="protein sequence ID" value="CUR41579.1"/>
    <property type="molecule type" value="Genomic_DNA"/>
</dbReference>
<dbReference type="AlphaFoldDB" id="A0A0U5KM07"/>
<evidence type="ECO:0000313" key="1">
    <source>
        <dbReference type="EMBL" id="CUR41579.1"/>
    </source>
</evidence>
<name>A0A0U5KM07_LIMRT</name>
<accession>A0A0U5KM07</accession>
<protein>
    <submittedName>
        <fullName evidence="1">Uncharacterized protein</fullName>
    </submittedName>
</protein>
<reference evidence="1" key="1">
    <citation type="submission" date="2015-10" db="EMBL/GenBank/DDBJ databases">
        <authorList>
            <person name="Gilbert D.G."/>
        </authorList>
    </citation>
    <scope>NUCLEOTIDE SEQUENCE</scope>
    <source>
        <strain evidence="1">Lp167-67</strain>
    </source>
</reference>